<dbReference type="RefSeq" id="WP_345352521.1">
    <property type="nucleotide sequence ID" value="NZ_BAABFB010000075.1"/>
</dbReference>
<comment type="caution">
    <text evidence="2">The sequence shown here is derived from an EMBL/GenBank/DDBJ whole genome shotgun (WGS) entry which is preliminary data.</text>
</comment>
<dbReference type="InterPro" id="IPR032710">
    <property type="entry name" value="NTF2-like_dom_sf"/>
</dbReference>
<dbReference type="SUPFAM" id="SSF54427">
    <property type="entry name" value="NTF2-like"/>
    <property type="match status" value="1"/>
</dbReference>
<dbReference type="Proteomes" id="UP001501183">
    <property type="component" value="Unassembled WGS sequence"/>
</dbReference>
<evidence type="ECO:0000259" key="1">
    <source>
        <dbReference type="Pfam" id="PF14534"/>
    </source>
</evidence>
<dbReference type="EMBL" id="BAABFB010000075">
    <property type="protein sequence ID" value="GAA4489741.1"/>
    <property type="molecule type" value="Genomic_DNA"/>
</dbReference>
<proteinExistence type="predicted"/>
<protein>
    <recommendedName>
        <fullName evidence="1">DUF4440 domain-containing protein</fullName>
    </recommendedName>
</protein>
<dbReference type="Gene3D" id="3.10.450.50">
    <property type="match status" value="1"/>
</dbReference>
<evidence type="ECO:0000313" key="2">
    <source>
        <dbReference type="EMBL" id="GAA4489741.1"/>
    </source>
</evidence>
<evidence type="ECO:0000313" key="3">
    <source>
        <dbReference type="Proteomes" id="UP001501183"/>
    </source>
</evidence>
<organism evidence="2 3">
    <name type="scientific">Rhodococcus olei</name>
    <dbReference type="NCBI Taxonomy" id="2161675"/>
    <lineage>
        <taxon>Bacteria</taxon>
        <taxon>Bacillati</taxon>
        <taxon>Actinomycetota</taxon>
        <taxon>Actinomycetes</taxon>
        <taxon>Mycobacteriales</taxon>
        <taxon>Nocardiaceae</taxon>
        <taxon>Rhodococcus</taxon>
    </lineage>
</organism>
<dbReference type="NCBIfam" id="TIGR02246">
    <property type="entry name" value="SgcJ/EcaC family oxidoreductase"/>
    <property type="match status" value="1"/>
</dbReference>
<keyword evidence="3" id="KW-1185">Reference proteome</keyword>
<dbReference type="InterPro" id="IPR027843">
    <property type="entry name" value="DUF4440"/>
</dbReference>
<dbReference type="InterPro" id="IPR011944">
    <property type="entry name" value="Steroid_delta5-4_isomerase"/>
</dbReference>
<dbReference type="Pfam" id="PF14534">
    <property type="entry name" value="DUF4440"/>
    <property type="match status" value="1"/>
</dbReference>
<name>A0ABP8PP08_9NOCA</name>
<reference evidence="3" key="1">
    <citation type="journal article" date="2019" name="Int. J. Syst. Evol. Microbiol.">
        <title>The Global Catalogue of Microorganisms (GCM) 10K type strain sequencing project: providing services to taxonomists for standard genome sequencing and annotation.</title>
        <authorList>
            <consortium name="The Broad Institute Genomics Platform"/>
            <consortium name="The Broad Institute Genome Sequencing Center for Infectious Disease"/>
            <person name="Wu L."/>
            <person name="Ma J."/>
        </authorList>
    </citation>
    <scope>NUCLEOTIDE SEQUENCE [LARGE SCALE GENOMIC DNA]</scope>
    <source>
        <strain evidence="3">JCM 32206</strain>
    </source>
</reference>
<gene>
    <name evidence="2" type="ORF">GCM10023094_51820</name>
</gene>
<sequence>MATFEEQLAETHREVVRAIDERDPARFASLYTDTGMLLTPDGRSVRGRNAIAEEFGAWLAAGMVGQSLDAVELTVGDTLAVEEGVAVGEFVDGSEARSNYVVVHVRGDDGIWLMHRDIWTRIGAGVPEGVSY</sequence>
<accession>A0ABP8PP08</accession>
<feature type="domain" description="DUF4440" evidence="1">
    <location>
        <begin position="9"/>
        <end position="114"/>
    </location>
</feature>